<keyword evidence="3" id="KW-1185">Reference proteome</keyword>
<feature type="transmembrane region" description="Helical" evidence="1">
    <location>
        <begin position="47"/>
        <end position="72"/>
    </location>
</feature>
<name>A0ABT7AAE3_9ACTN</name>
<evidence type="ECO:0000313" key="2">
    <source>
        <dbReference type="EMBL" id="MDJ1137786.1"/>
    </source>
</evidence>
<gene>
    <name evidence="2" type="ORF">NMN56_038695</name>
</gene>
<keyword evidence="1" id="KW-0472">Membrane</keyword>
<dbReference type="EMBL" id="JANCPR020000065">
    <property type="protein sequence ID" value="MDJ1137786.1"/>
    <property type="molecule type" value="Genomic_DNA"/>
</dbReference>
<protein>
    <recommendedName>
        <fullName evidence="4">Integral membrane protein</fullName>
    </recommendedName>
</protein>
<accession>A0ABT7AAE3</accession>
<comment type="caution">
    <text evidence="2">The sequence shown here is derived from an EMBL/GenBank/DDBJ whole genome shotgun (WGS) entry which is preliminary data.</text>
</comment>
<evidence type="ECO:0008006" key="4">
    <source>
        <dbReference type="Google" id="ProtNLM"/>
    </source>
</evidence>
<proteinExistence type="predicted"/>
<evidence type="ECO:0000256" key="1">
    <source>
        <dbReference type="SAM" id="Phobius"/>
    </source>
</evidence>
<keyword evidence="1" id="KW-1133">Transmembrane helix</keyword>
<feature type="transmembrane region" description="Helical" evidence="1">
    <location>
        <begin position="110"/>
        <end position="130"/>
    </location>
</feature>
<dbReference type="Proteomes" id="UP001214441">
    <property type="component" value="Unassembled WGS sequence"/>
</dbReference>
<dbReference type="RefSeq" id="WP_274045451.1">
    <property type="nucleotide sequence ID" value="NZ_JANCPR020000065.1"/>
</dbReference>
<organism evidence="2 3">
    <name type="scientific">Streptomyces iconiensis</name>
    <dbReference type="NCBI Taxonomy" id="1384038"/>
    <lineage>
        <taxon>Bacteria</taxon>
        <taxon>Bacillati</taxon>
        <taxon>Actinomycetota</taxon>
        <taxon>Actinomycetes</taxon>
        <taxon>Kitasatosporales</taxon>
        <taxon>Streptomycetaceae</taxon>
        <taxon>Streptomyces</taxon>
    </lineage>
</organism>
<sequence length="323" mass="33333">MRRGYARAVLVAATALFGQAMFAWVVSSYVSYAYEHPDVMGGTGLSVMLVPVLAVGCLVVAVCLVLPVLAVARGVRRESWRAVMVIAVGIAAVPVWAVGNSMRSALLPTLAWWLGSGVALGVAALAARAARRRTRGTPGSKRWGEERAWRALARTAGAGTLAVLLAVGVGYGTYATGLVTQYEPPLLSASSVEGTWRDGDGGSLRLMPGGHAVARDLTPAERQDGTGYAGLAMHSADGTGGTDDADDTGGAGAAAGSAYCSGEGSWAYEAGGGGDPWQQKVRVSIGACGGTAEWSVLGSEGRPKLYRYLGDPDAQNLYVLRRS</sequence>
<keyword evidence="1" id="KW-0812">Transmembrane</keyword>
<feature type="transmembrane region" description="Helical" evidence="1">
    <location>
        <begin position="79"/>
        <end position="98"/>
    </location>
</feature>
<feature type="transmembrane region" description="Helical" evidence="1">
    <location>
        <begin position="151"/>
        <end position="174"/>
    </location>
</feature>
<reference evidence="2 3" key="1">
    <citation type="submission" date="2023-05" db="EMBL/GenBank/DDBJ databases">
        <title>Streptantibioticus silvisoli sp. nov., acidotolerant actinomycetes 1 from pine litter.</title>
        <authorList>
            <person name="Swiecimska M."/>
            <person name="Golinska P."/>
            <person name="Sangal V."/>
            <person name="Wachnowicz B."/>
            <person name="Goodfellow M."/>
        </authorList>
    </citation>
    <scope>NUCLEOTIDE SEQUENCE [LARGE SCALE GENOMIC DNA]</scope>
    <source>
        <strain evidence="2 3">DSM 42109</strain>
    </source>
</reference>
<evidence type="ECO:0000313" key="3">
    <source>
        <dbReference type="Proteomes" id="UP001214441"/>
    </source>
</evidence>